<feature type="binding site" evidence="6">
    <location>
        <begin position="11"/>
        <end position="16"/>
    </location>
    <ligand>
        <name>ATP</name>
        <dbReference type="ChEBI" id="CHEBI:30616"/>
    </ligand>
</feature>
<dbReference type="PANTHER" id="PTHR10695">
    <property type="entry name" value="DEPHOSPHO-COA KINASE-RELATED"/>
    <property type="match status" value="1"/>
</dbReference>
<dbReference type="EC" id="2.7.1.24" evidence="6 7"/>
<gene>
    <name evidence="6" type="primary">coaE</name>
    <name evidence="8" type="ORF">AE0388_0920</name>
</gene>
<dbReference type="InterPro" id="IPR007344">
    <property type="entry name" value="GrpB/CoaE"/>
</dbReference>
<keyword evidence="9" id="KW-1185">Reference proteome</keyword>
<evidence type="ECO:0000313" key="9">
    <source>
        <dbReference type="Proteomes" id="UP000031488"/>
    </source>
</evidence>
<dbReference type="Gene3D" id="3.30.460.10">
    <property type="entry name" value="Beta Polymerase, domain 2"/>
    <property type="match status" value="1"/>
</dbReference>
<dbReference type="NCBIfam" id="NF002879">
    <property type="entry name" value="PRK03333.1"/>
    <property type="match status" value="1"/>
</dbReference>
<dbReference type="CDD" id="cd02022">
    <property type="entry name" value="DPCK"/>
    <property type="match status" value="1"/>
</dbReference>
<dbReference type="GO" id="GO:0004140">
    <property type="term" value="F:dephospho-CoA kinase activity"/>
    <property type="evidence" value="ECO:0007669"/>
    <property type="project" value="UniProtKB-UniRule"/>
</dbReference>
<dbReference type="HAMAP" id="MF_00376">
    <property type="entry name" value="Dephospho_CoA_kinase"/>
    <property type="match status" value="1"/>
</dbReference>
<accession>A0A0B9AVR0</accession>
<dbReference type="AlphaFoldDB" id="A0A0B9AVR0"/>
<dbReference type="SUPFAM" id="SSF81301">
    <property type="entry name" value="Nucleotidyltransferase"/>
    <property type="match status" value="1"/>
</dbReference>
<dbReference type="GO" id="GO:0005524">
    <property type="term" value="F:ATP binding"/>
    <property type="evidence" value="ECO:0007669"/>
    <property type="project" value="UniProtKB-UniRule"/>
</dbReference>
<dbReference type="Pfam" id="PF01121">
    <property type="entry name" value="CoaE"/>
    <property type="match status" value="1"/>
</dbReference>
<dbReference type="InterPro" id="IPR043519">
    <property type="entry name" value="NT_sf"/>
</dbReference>
<dbReference type="Gene3D" id="3.40.50.300">
    <property type="entry name" value="P-loop containing nucleotide triphosphate hydrolases"/>
    <property type="match status" value="1"/>
</dbReference>
<reference evidence="8 9" key="1">
    <citation type="submission" date="2014-11" db="EMBL/GenBank/DDBJ databases">
        <title>Draft Genome Sequence of Brevibacterium linens AE038-8.</title>
        <authorList>
            <person name="Maizel D."/>
            <person name="Utturkar S.M."/>
            <person name="Brown S.D."/>
            <person name="Ferrero M."/>
            <person name="Rosen B.P."/>
        </authorList>
    </citation>
    <scope>NUCLEOTIDE SEQUENCE [LARGE SCALE GENOMIC DNA]</scope>
    <source>
        <strain evidence="8 9">AE038-8</strain>
    </source>
</reference>
<proteinExistence type="inferred from homology"/>
<keyword evidence="4 6" id="KW-0547">Nucleotide-binding</keyword>
<dbReference type="OrthoDB" id="9812943at2"/>
<organism evidence="8 9">
    <name type="scientific">Brevibacterium linens</name>
    <dbReference type="NCBI Taxonomy" id="1703"/>
    <lineage>
        <taxon>Bacteria</taxon>
        <taxon>Bacillati</taxon>
        <taxon>Actinomycetota</taxon>
        <taxon>Actinomycetes</taxon>
        <taxon>Micrococcales</taxon>
        <taxon>Brevibacteriaceae</taxon>
        <taxon>Brevibacterium</taxon>
    </lineage>
</organism>
<comment type="similarity">
    <text evidence="1">In the N-terminal section; belongs to the CoaE family.</text>
</comment>
<dbReference type="EMBL" id="JTJZ01000015">
    <property type="protein sequence ID" value="KHS53432.1"/>
    <property type="molecule type" value="Genomic_DNA"/>
</dbReference>
<sequence length="391" mass="42337">MLRIGLTGGIGAGKSTVSAMLVDHGAVLIDADKIAREVVEPGQPLLEKLAEAFGPQVLHPDGSLDRPALASAAFVDSEHTAQLNGLMHPAIRDRTAEHFARHADAEIVVHDVPLLVENSMTPAYHLNLLVDVPAEVRLQRLMDSRGMDRDDAAARISRQADDETRRAACDVIIDNSGSVEETKAAVGRLIETRIRPFAANLAAGQRAPKAALELVDSADADWAGDAQRVVAKLRFGTGDEFAIDHIGSTSVPGLPAKDVIDLQLIVPDLTAARDLAPRLAELGYPGTELSDHLGEGGTEPKWFHANTDLGRAVNLHVRTADSVGARFARAFRDLLTEDAGERDRYLQMKRELMAAAQAADGTDEQKTEAYAESKEPYFLEMRRRLVPDSFD</sequence>
<evidence type="ECO:0000256" key="1">
    <source>
        <dbReference type="ARBA" id="ARBA00008826"/>
    </source>
</evidence>
<dbReference type="Pfam" id="PF04229">
    <property type="entry name" value="GrpB"/>
    <property type="match status" value="1"/>
</dbReference>
<dbReference type="PATRIC" id="fig|1703.6.peg.803"/>
<evidence type="ECO:0000313" key="8">
    <source>
        <dbReference type="EMBL" id="KHS53432.1"/>
    </source>
</evidence>
<protein>
    <recommendedName>
        <fullName evidence="6 7">Dephospho-CoA kinase</fullName>
        <ecNumber evidence="6 7">2.7.1.24</ecNumber>
    </recommendedName>
    <alternativeName>
        <fullName evidence="6">Dephosphocoenzyme A kinase</fullName>
    </alternativeName>
</protein>
<comment type="catalytic activity">
    <reaction evidence="6">
        <text>3'-dephospho-CoA + ATP = ADP + CoA + H(+)</text>
        <dbReference type="Rhea" id="RHEA:18245"/>
        <dbReference type="ChEBI" id="CHEBI:15378"/>
        <dbReference type="ChEBI" id="CHEBI:30616"/>
        <dbReference type="ChEBI" id="CHEBI:57287"/>
        <dbReference type="ChEBI" id="CHEBI:57328"/>
        <dbReference type="ChEBI" id="CHEBI:456216"/>
        <dbReference type="EC" id="2.7.1.24"/>
    </reaction>
</comment>
<dbReference type="UniPathway" id="UPA00241">
    <property type="reaction ID" value="UER00356"/>
</dbReference>
<comment type="similarity">
    <text evidence="2">In the C-terminal section; belongs to the UPF0157 (GrpB) family.</text>
</comment>
<dbReference type="InterPro" id="IPR027417">
    <property type="entry name" value="P-loop_NTPase"/>
</dbReference>
<dbReference type="PANTHER" id="PTHR10695:SF46">
    <property type="entry name" value="BIFUNCTIONAL COENZYME A SYNTHASE-RELATED"/>
    <property type="match status" value="1"/>
</dbReference>
<evidence type="ECO:0000256" key="3">
    <source>
        <dbReference type="ARBA" id="ARBA00022490"/>
    </source>
</evidence>
<evidence type="ECO:0000256" key="2">
    <source>
        <dbReference type="ARBA" id="ARBA00011058"/>
    </source>
</evidence>
<comment type="pathway">
    <text evidence="6">Cofactor biosynthesis; coenzyme A biosynthesis; CoA from (R)-pantothenate: step 5/5.</text>
</comment>
<dbReference type="Proteomes" id="UP000031488">
    <property type="component" value="Unassembled WGS sequence"/>
</dbReference>
<comment type="subcellular location">
    <subcellularLocation>
        <location evidence="6">Cytoplasm</location>
    </subcellularLocation>
</comment>
<evidence type="ECO:0000256" key="6">
    <source>
        <dbReference type="HAMAP-Rule" id="MF_00376"/>
    </source>
</evidence>
<dbReference type="RefSeq" id="WP_039207485.1">
    <property type="nucleotide sequence ID" value="NZ_JTJZ01000015.1"/>
</dbReference>
<comment type="caution">
    <text evidence="8">The sequence shown here is derived from an EMBL/GenBank/DDBJ whole genome shotgun (WGS) entry which is preliminary data.</text>
</comment>
<name>A0A0B9AVR0_BRELN</name>
<dbReference type="GO" id="GO:0015937">
    <property type="term" value="P:coenzyme A biosynthetic process"/>
    <property type="evidence" value="ECO:0007669"/>
    <property type="project" value="UniProtKB-UniRule"/>
</dbReference>
<dbReference type="SUPFAM" id="SSF52540">
    <property type="entry name" value="P-loop containing nucleoside triphosphate hydrolases"/>
    <property type="match status" value="1"/>
</dbReference>
<evidence type="ECO:0000256" key="7">
    <source>
        <dbReference type="NCBIfam" id="TIGR00152"/>
    </source>
</evidence>
<keyword evidence="6 8" id="KW-0418">Kinase</keyword>
<dbReference type="GO" id="GO:0005737">
    <property type="term" value="C:cytoplasm"/>
    <property type="evidence" value="ECO:0007669"/>
    <property type="project" value="UniProtKB-SubCell"/>
</dbReference>
<dbReference type="InterPro" id="IPR001977">
    <property type="entry name" value="Depp_CoAkinase"/>
</dbReference>
<evidence type="ECO:0000256" key="4">
    <source>
        <dbReference type="ARBA" id="ARBA00022741"/>
    </source>
</evidence>
<evidence type="ECO:0000256" key="5">
    <source>
        <dbReference type="ARBA" id="ARBA00022840"/>
    </source>
</evidence>
<keyword evidence="6" id="KW-0173">Coenzyme A biosynthesis</keyword>
<dbReference type="NCBIfam" id="TIGR00152">
    <property type="entry name" value="dephospho-CoA kinase"/>
    <property type="match status" value="1"/>
</dbReference>
<comment type="similarity">
    <text evidence="6">Belongs to the CoaE family.</text>
</comment>
<dbReference type="PROSITE" id="PS51219">
    <property type="entry name" value="DPCK"/>
    <property type="match status" value="1"/>
</dbReference>
<keyword evidence="6 8" id="KW-0808">Transferase</keyword>
<keyword evidence="3 6" id="KW-0963">Cytoplasm</keyword>
<keyword evidence="5 6" id="KW-0067">ATP-binding</keyword>
<comment type="function">
    <text evidence="6">Catalyzes the phosphorylation of the 3'-hydroxyl group of dephosphocoenzyme A to form coenzyme A.</text>
</comment>